<keyword evidence="1" id="KW-1015">Disulfide bond</keyword>
<dbReference type="InterPro" id="IPR033116">
    <property type="entry name" value="TRYPSIN_SER"/>
</dbReference>
<dbReference type="Proteomes" id="UP000693970">
    <property type="component" value="Unassembled WGS sequence"/>
</dbReference>
<reference evidence="5" key="2">
    <citation type="submission" date="2021-04" db="EMBL/GenBank/DDBJ databases">
        <authorList>
            <person name="Podell S."/>
        </authorList>
    </citation>
    <scope>NUCLEOTIDE SEQUENCE</scope>
    <source>
        <strain evidence="5">Hildebrandi</strain>
    </source>
</reference>
<dbReference type="GO" id="GO:0006508">
    <property type="term" value="P:proteolysis"/>
    <property type="evidence" value="ECO:0007669"/>
    <property type="project" value="UniProtKB-KW"/>
</dbReference>
<dbReference type="AlphaFoldDB" id="A0A9K3PEF6"/>
<dbReference type="GO" id="GO:0004252">
    <property type="term" value="F:serine-type endopeptidase activity"/>
    <property type="evidence" value="ECO:0007669"/>
    <property type="project" value="InterPro"/>
</dbReference>
<keyword evidence="2" id="KW-0720">Serine protease</keyword>
<proteinExistence type="predicted"/>
<reference evidence="5" key="1">
    <citation type="journal article" date="2021" name="Sci. Rep.">
        <title>Diploid genomic architecture of Nitzschia inconspicua, an elite biomass production diatom.</title>
        <authorList>
            <person name="Oliver A."/>
            <person name="Podell S."/>
            <person name="Pinowska A."/>
            <person name="Traller J.C."/>
            <person name="Smith S.R."/>
            <person name="McClure R."/>
            <person name="Beliaev A."/>
            <person name="Bohutskyi P."/>
            <person name="Hill E.A."/>
            <person name="Rabines A."/>
            <person name="Zheng H."/>
            <person name="Allen L.Z."/>
            <person name="Kuo A."/>
            <person name="Grigoriev I.V."/>
            <person name="Allen A.E."/>
            <person name="Hazlebeck D."/>
            <person name="Allen E.E."/>
        </authorList>
    </citation>
    <scope>NUCLEOTIDE SEQUENCE</scope>
    <source>
        <strain evidence="5">Hildebrandi</strain>
    </source>
</reference>
<feature type="domain" description="Peptidase S1" evidence="4">
    <location>
        <begin position="75"/>
        <end position="343"/>
    </location>
</feature>
<accession>A0A9K3PEF6</accession>
<keyword evidence="5" id="KW-0449">Lipoprotein</keyword>
<evidence type="ECO:0000256" key="3">
    <source>
        <dbReference type="SAM" id="MobiDB-lite"/>
    </source>
</evidence>
<dbReference type="Pfam" id="PF00089">
    <property type="entry name" value="Trypsin"/>
    <property type="match status" value="2"/>
</dbReference>
<organism evidence="5 6">
    <name type="scientific">Nitzschia inconspicua</name>
    <dbReference type="NCBI Taxonomy" id="303405"/>
    <lineage>
        <taxon>Eukaryota</taxon>
        <taxon>Sar</taxon>
        <taxon>Stramenopiles</taxon>
        <taxon>Ochrophyta</taxon>
        <taxon>Bacillariophyta</taxon>
        <taxon>Bacillariophyceae</taxon>
        <taxon>Bacillariophycidae</taxon>
        <taxon>Bacillariales</taxon>
        <taxon>Bacillariaceae</taxon>
        <taxon>Nitzschia</taxon>
    </lineage>
</organism>
<evidence type="ECO:0000313" key="5">
    <source>
        <dbReference type="EMBL" id="KAG7343721.1"/>
    </source>
</evidence>
<gene>
    <name evidence="5" type="ORF">IV203_021729</name>
</gene>
<evidence type="ECO:0000259" key="4">
    <source>
        <dbReference type="PROSITE" id="PS50240"/>
    </source>
</evidence>
<dbReference type="EMBL" id="JAGRRH010000023">
    <property type="protein sequence ID" value="KAG7343721.1"/>
    <property type="molecule type" value="Genomic_DNA"/>
</dbReference>
<feature type="region of interest" description="Disordered" evidence="3">
    <location>
        <begin position="46"/>
        <end position="69"/>
    </location>
</feature>
<evidence type="ECO:0000313" key="6">
    <source>
        <dbReference type="Proteomes" id="UP000693970"/>
    </source>
</evidence>
<evidence type="ECO:0000256" key="2">
    <source>
        <dbReference type="RuleBase" id="RU363034"/>
    </source>
</evidence>
<dbReference type="OrthoDB" id="104223at2759"/>
<name>A0A9K3PEF6_9STRA</name>
<keyword evidence="6" id="KW-1185">Reference proteome</keyword>
<keyword evidence="2" id="KW-0645">Protease</keyword>
<dbReference type="PROSITE" id="PS00134">
    <property type="entry name" value="TRYPSIN_HIS"/>
    <property type="match status" value="1"/>
</dbReference>
<dbReference type="InterPro" id="IPR050430">
    <property type="entry name" value="Peptidase_S1"/>
</dbReference>
<comment type="caution">
    <text evidence="5">The sequence shown here is derived from an EMBL/GenBank/DDBJ whole genome shotgun (WGS) entry which is preliminary data.</text>
</comment>
<dbReference type="CDD" id="cd00190">
    <property type="entry name" value="Tryp_SPc"/>
    <property type="match status" value="1"/>
</dbReference>
<dbReference type="InterPro" id="IPR018114">
    <property type="entry name" value="TRYPSIN_HIS"/>
</dbReference>
<dbReference type="PANTHER" id="PTHR24276:SF91">
    <property type="entry name" value="AT26814P-RELATED"/>
    <property type="match status" value="1"/>
</dbReference>
<dbReference type="PANTHER" id="PTHR24276">
    <property type="entry name" value="POLYSERASE-RELATED"/>
    <property type="match status" value="1"/>
</dbReference>
<protein>
    <submittedName>
        <fullName evidence="5">Trypsin domain lipoprotein</fullName>
    </submittedName>
</protein>
<sequence>MRSCIDDGQQERASRHVERTVNHRNIKFLSSFLALSALGRSGVSSAAGPTEHIPRHLRQNNPNIHDNDEGFSPRIINGRKVDNASERFPYFVTLRNDLDQHICGGTLIAPDIVLTAAHCNFDDMAVATIGGSQDFSIPIMDLLPNPLFIRDELSYDQMVVKLAWAAFDELTNQTVPTVKINLDENFPDFLVNTTQDDDEFYVDEWNVNDDEYYNDDTVEISIIGFGQTYSSNVVMNDPNITYPSMPTTLQLTQVDFVPNNRCRNFTQDDVDYSQLITDDMICGKRMNTGQCHGDSGGPYLFLQSGEEDIQVGIVSFGIGCANPNFPSVGSRTSATQWIRQATCLYSDFAPTYFDCDQFESDAPSMAPFTPTISPQPTVQQVALTLTIRFDMFPEETGWEIWDVTETILYGSRPAGWYNTSHLDSVATETIPVHHGQNYTLLITDSKKNGMSRWGILIELKAVIDHQQQDEDEEELHGSTSTITLVQGTGKFSERAQHSFYVPYEDEQAIVVPKSTTEMWDYTTIVYLNMTFDSWPSETGWSIVHAQNHSEVFAEAVAGTYLAGKHIMETIEIPILLDDDVDGNFTDLYALIVTDMFGDGILEGGGYVLWMNTEYEEEMIIYDGRLDNSTRFILAEGYGNEFQRIAKHRVRAPDVICRKISN</sequence>
<evidence type="ECO:0000256" key="1">
    <source>
        <dbReference type="ARBA" id="ARBA00023157"/>
    </source>
</evidence>
<dbReference type="PROSITE" id="PS50240">
    <property type="entry name" value="TRYPSIN_DOM"/>
    <property type="match status" value="1"/>
</dbReference>
<dbReference type="PROSITE" id="PS00135">
    <property type="entry name" value="TRYPSIN_SER"/>
    <property type="match status" value="1"/>
</dbReference>
<keyword evidence="2" id="KW-0378">Hydrolase</keyword>
<dbReference type="InterPro" id="IPR001254">
    <property type="entry name" value="Trypsin_dom"/>
</dbReference>
<dbReference type="SMART" id="SM00020">
    <property type="entry name" value="Tryp_SPc"/>
    <property type="match status" value="1"/>
</dbReference>